<dbReference type="Pfam" id="PF11972">
    <property type="entry name" value="HTH_13"/>
    <property type="match status" value="1"/>
</dbReference>
<accession>A0A2P7AS35</accession>
<reference evidence="5" key="1">
    <citation type="submission" date="2017-11" db="EMBL/GenBank/DDBJ databases">
        <authorList>
            <person name="Kuznetsova I."/>
            <person name="Sazanova A."/>
            <person name="Chirak E."/>
            <person name="Safronova V."/>
            <person name="Willems A."/>
        </authorList>
    </citation>
    <scope>NUCLEOTIDE SEQUENCE [LARGE SCALE GENOMIC DNA]</scope>
    <source>
        <strain evidence="5">PEPV15</strain>
    </source>
</reference>
<evidence type="ECO:0000313" key="5">
    <source>
        <dbReference type="Proteomes" id="UP000241158"/>
    </source>
</evidence>
<evidence type="ECO:0000259" key="3">
    <source>
        <dbReference type="Pfam" id="PF11972"/>
    </source>
</evidence>
<feature type="domain" description="HTH DNA binding" evidence="3">
    <location>
        <begin position="363"/>
        <end position="416"/>
    </location>
</feature>
<dbReference type="OrthoDB" id="7989940at2"/>
<evidence type="ECO:0000256" key="1">
    <source>
        <dbReference type="SAM" id="MobiDB-lite"/>
    </source>
</evidence>
<organism evidence="4 5">
    <name type="scientific">Phyllobacterium endophyticum</name>
    <dbReference type="NCBI Taxonomy" id="1149773"/>
    <lineage>
        <taxon>Bacteria</taxon>
        <taxon>Pseudomonadati</taxon>
        <taxon>Pseudomonadota</taxon>
        <taxon>Alphaproteobacteria</taxon>
        <taxon>Hyphomicrobiales</taxon>
        <taxon>Phyllobacteriaceae</taxon>
        <taxon>Phyllobacterium</taxon>
    </lineage>
</organism>
<dbReference type="AlphaFoldDB" id="A0A2P7AS35"/>
<gene>
    <name evidence="4" type="ORF">CU100_16965</name>
</gene>
<evidence type="ECO:0000313" key="4">
    <source>
        <dbReference type="EMBL" id="PSH56980.1"/>
    </source>
</evidence>
<keyword evidence="5" id="KW-1185">Reference proteome</keyword>
<dbReference type="Pfam" id="PF07756">
    <property type="entry name" value="DUF1612"/>
    <property type="match status" value="1"/>
</dbReference>
<dbReference type="NCBIfam" id="NF040876">
    <property type="entry name" value="RHE_PE00001_fam"/>
    <property type="match status" value="1"/>
</dbReference>
<dbReference type="Proteomes" id="UP000241158">
    <property type="component" value="Unassembled WGS sequence"/>
</dbReference>
<protein>
    <submittedName>
        <fullName evidence="4">Uncharacterized protein</fullName>
    </submittedName>
</protein>
<dbReference type="InterPro" id="IPR048017">
    <property type="entry name" value="Y4cF-like"/>
</dbReference>
<feature type="domain" description="DUF1612" evidence="2">
    <location>
        <begin position="229"/>
        <end position="355"/>
    </location>
</feature>
<dbReference type="EMBL" id="PGGN01000003">
    <property type="protein sequence ID" value="PSH56980.1"/>
    <property type="molecule type" value="Genomic_DNA"/>
</dbReference>
<evidence type="ECO:0000259" key="2">
    <source>
        <dbReference type="Pfam" id="PF07756"/>
    </source>
</evidence>
<proteinExistence type="predicted"/>
<dbReference type="InterPro" id="IPR011670">
    <property type="entry name" value="DUF1612"/>
</dbReference>
<feature type="region of interest" description="Disordered" evidence="1">
    <location>
        <begin position="202"/>
        <end position="227"/>
    </location>
</feature>
<comment type="caution">
    <text evidence="4">The sequence shown here is derived from an EMBL/GenBank/DDBJ whole genome shotgun (WGS) entry which is preliminary data.</text>
</comment>
<dbReference type="InterPro" id="IPR021068">
    <property type="entry name" value="HTH_DNA-bd"/>
</dbReference>
<name>A0A2P7AS35_9HYPH</name>
<sequence>MAEAKSVMSSAPAFVYLRCMVNDSRQLPFADLLRPLIAAEDALARLDDRLGRKSDLGELHGRRLRDGLLRENEGWIERSHFVEACNALWLAGELVHVEDLVLHDSHMDIRTPTHELTRAHAILRIRRQIAANPPAWALGAKGLAVLRGRSVSENAMASVNSATETDPVVEDMAGARSAAESAFENELARLDALLDHSAQLLAEPSTEARPGRARRNSSPDDVTPDGDPLVYDPDWDEDARLERWLLVYDRARALPPLLAAAIAWDAWEDLEPLQHQHWLGPMLVSAMLRERGKTRSHLAAFNAGLRSIPRDRRRARDQTTRLVAFLEAVQLSSITNLKEIERLSLARMQMERKLKDRRSTSNLPAMIDLVLSRPMVSTALVAKELKVSPRAALNLVAELGIREMTGRGRYRAWGIV</sequence>